<dbReference type="Proteomes" id="UP000782519">
    <property type="component" value="Unassembled WGS sequence"/>
</dbReference>
<evidence type="ECO:0000256" key="3">
    <source>
        <dbReference type="SAM" id="Phobius"/>
    </source>
</evidence>
<feature type="region of interest" description="Disordered" evidence="2">
    <location>
        <begin position="1"/>
        <end position="25"/>
    </location>
</feature>
<evidence type="ECO:0000313" key="4">
    <source>
        <dbReference type="EMBL" id="MBI5132964.1"/>
    </source>
</evidence>
<comment type="caution">
    <text evidence="4">The sequence shown here is derived from an EMBL/GenBank/DDBJ whole genome shotgun (WGS) entry which is preliminary data.</text>
</comment>
<dbReference type="PANTHER" id="PTHR32309:SF13">
    <property type="entry name" value="FERRIC ENTEROBACTIN TRANSPORT PROTEIN FEPE"/>
    <property type="match status" value="1"/>
</dbReference>
<dbReference type="AlphaFoldDB" id="A0A933VX84"/>
<feature type="transmembrane region" description="Helical" evidence="3">
    <location>
        <begin position="434"/>
        <end position="456"/>
    </location>
</feature>
<dbReference type="PANTHER" id="PTHR32309">
    <property type="entry name" value="TYROSINE-PROTEIN KINASE"/>
    <property type="match status" value="1"/>
</dbReference>
<feature type="coiled-coil region" evidence="1">
    <location>
        <begin position="344"/>
        <end position="371"/>
    </location>
</feature>
<dbReference type="GO" id="GO:0005886">
    <property type="term" value="C:plasma membrane"/>
    <property type="evidence" value="ECO:0007669"/>
    <property type="project" value="TreeGrafter"/>
</dbReference>
<keyword evidence="3" id="KW-1133">Transmembrane helix</keyword>
<keyword evidence="3" id="KW-0812">Transmembrane</keyword>
<dbReference type="Gene3D" id="3.40.50.300">
    <property type="entry name" value="P-loop containing nucleotide triphosphate hydrolases"/>
    <property type="match status" value="1"/>
</dbReference>
<sequence length="711" mass="76368">MFGRPAGQGTASRTAREAPSSWESPGDLAALGQRAKITGSITAAGVTRFARRNGRKIASLAVMLFALGVLVLWMIPVRYAATALVVVDPREQRVTTDQEVLPGIGQDAAALQSLIEIAKSDGFLRPLVEKLKVANDREIAGDETDPSRVLEKFRKHLEISRRGVTYVIAMTFVSKDPERAASYANAIAEAFVTSQTQVRTAAADEAAVWLNSRMKGLSEKLRASEDAVAAFKTRYRIVNAGRESTTRQLRVTELSQQASTARLRTEEAKSRYDQAQRDLKTNLDGSAGSKSDLLSILRAQRSQLNDQIAQKRAVLGDRHPDLVISSNQLVELDRQIEAERKRNVASAKSDYEAMLEQQKVLEQQLKALEGEMLVDGEAAVKLQELQREADANRSIYEQFLSRYNATNQQRLLQATQTKVASFATPPTRPTRPSLALLLVALVIASILAATAIVAILESLSSGTEEVVDVGGDERSAASAETLPSSDATPEVPPSPNLPVLARIPDLSGPLVKPGKQALREQAVDLRDYVGDVVNAIGADPAQRGRIVLVTSPGVGDGKSSVARALNAAAIDRGLLSVVIEVISDRAMLRGSQTGGKEQGAVRTLKTTVASLLRVMSAVATDASGEGDIRREFDLVLIDAPSLAEQPDVATISGRADFNLLVFDEAVTDPAMVLEARAKLSHFGHAPIGVVVNRMDMPTSAANETAKARLAS</sequence>
<accession>A0A933VX84</accession>
<proteinExistence type="predicted"/>
<organism evidence="4 5">
    <name type="scientific">Rhodopseudomonas palustris</name>
    <dbReference type="NCBI Taxonomy" id="1076"/>
    <lineage>
        <taxon>Bacteria</taxon>
        <taxon>Pseudomonadati</taxon>
        <taxon>Pseudomonadota</taxon>
        <taxon>Alphaproteobacteria</taxon>
        <taxon>Hyphomicrobiales</taxon>
        <taxon>Nitrobacteraceae</taxon>
        <taxon>Rhodopseudomonas</taxon>
    </lineage>
</organism>
<keyword evidence="1" id="KW-0175">Coiled coil</keyword>
<feature type="region of interest" description="Disordered" evidence="2">
    <location>
        <begin position="470"/>
        <end position="498"/>
    </location>
</feature>
<feature type="transmembrane region" description="Helical" evidence="3">
    <location>
        <begin position="57"/>
        <end position="75"/>
    </location>
</feature>
<protein>
    <submittedName>
        <fullName evidence="4">Lipopolysaccharide biosynthesis protein</fullName>
    </submittedName>
</protein>
<dbReference type="GO" id="GO:0004713">
    <property type="term" value="F:protein tyrosine kinase activity"/>
    <property type="evidence" value="ECO:0007669"/>
    <property type="project" value="TreeGrafter"/>
</dbReference>
<evidence type="ECO:0000256" key="1">
    <source>
        <dbReference type="SAM" id="Coils"/>
    </source>
</evidence>
<keyword evidence="3" id="KW-0472">Membrane</keyword>
<dbReference type="SUPFAM" id="SSF52540">
    <property type="entry name" value="P-loop containing nucleoside triphosphate hydrolases"/>
    <property type="match status" value="1"/>
</dbReference>
<dbReference type="InterPro" id="IPR027417">
    <property type="entry name" value="P-loop_NTPase"/>
</dbReference>
<dbReference type="InterPro" id="IPR050445">
    <property type="entry name" value="Bact_polysacc_biosynth/exp"/>
</dbReference>
<evidence type="ECO:0000256" key="2">
    <source>
        <dbReference type="SAM" id="MobiDB-lite"/>
    </source>
</evidence>
<evidence type="ECO:0000313" key="5">
    <source>
        <dbReference type="Proteomes" id="UP000782519"/>
    </source>
</evidence>
<dbReference type="EMBL" id="JACRJB010000078">
    <property type="protein sequence ID" value="MBI5132964.1"/>
    <property type="molecule type" value="Genomic_DNA"/>
</dbReference>
<name>A0A933VX84_RHOPL</name>
<gene>
    <name evidence="4" type="ORF">HZA66_26290</name>
</gene>
<reference evidence="4" key="1">
    <citation type="submission" date="2020-07" db="EMBL/GenBank/DDBJ databases">
        <title>Huge and variable diversity of episymbiotic CPR bacteria and DPANN archaea in groundwater ecosystems.</title>
        <authorList>
            <person name="He C.Y."/>
            <person name="Keren R."/>
            <person name="Whittaker M."/>
            <person name="Farag I.F."/>
            <person name="Doudna J."/>
            <person name="Cate J.H.D."/>
            <person name="Banfield J.F."/>
        </authorList>
    </citation>
    <scope>NUCLEOTIDE SEQUENCE</scope>
    <source>
        <strain evidence="4">NC_groundwater_1818_Pr3_B-0.1um_66_35</strain>
    </source>
</reference>